<keyword evidence="1" id="KW-0472">Membrane</keyword>
<feature type="transmembrane region" description="Helical" evidence="1">
    <location>
        <begin position="65"/>
        <end position="84"/>
    </location>
</feature>
<protein>
    <recommendedName>
        <fullName evidence="4">YGGT family protein</fullName>
    </recommendedName>
</protein>
<evidence type="ECO:0000313" key="2">
    <source>
        <dbReference type="EMBL" id="EIJ42250.1"/>
    </source>
</evidence>
<evidence type="ECO:0000313" key="3">
    <source>
        <dbReference type="Proteomes" id="UP000005744"/>
    </source>
</evidence>
<dbReference type="HOGENOM" id="CLU_179105_0_0_6"/>
<evidence type="ECO:0000256" key="1">
    <source>
        <dbReference type="SAM" id="Phobius"/>
    </source>
</evidence>
<keyword evidence="1" id="KW-1133">Transmembrane helix</keyword>
<dbReference type="AlphaFoldDB" id="I3CF57"/>
<dbReference type="eggNOG" id="ENOG5033D4B">
    <property type="taxonomic scope" value="Bacteria"/>
</dbReference>
<dbReference type="RefSeq" id="WP_002685019.1">
    <property type="nucleotide sequence ID" value="NZ_JH600070.1"/>
</dbReference>
<dbReference type="Proteomes" id="UP000005744">
    <property type="component" value="Unassembled WGS sequence"/>
</dbReference>
<proteinExistence type="predicted"/>
<dbReference type="OrthoDB" id="8563484at2"/>
<keyword evidence="1" id="KW-0812">Transmembrane</keyword>
<sequence length="92" mass="10589">MLQLIIILKAIVEIALFALIGQGILYVLAGQARQHNPFYVLLQIITSPATKLIRLLMPRVIIDRHISVLTFFLLLWVEILLIYLKVQIVRDL</sequence>
<dbReference type="EMBL" id="JH600070">
    <property type="protein sequence ID" value="EIJ42250.1"/>
    <property type="molecule type" value="Genomic_DNA"/>
</dbReference>
<organism evidence="2 3">
    <name type="scientific">Beggiatoa alba B18LD</name>
    <dbReference type="NCBI Taxonomy" id="395493"/>
    <lineage>
        <taxon>Bacteria</taxon>
        <taxon>Pseudomonadati</taxon>
        <taxon>Pseudomonadota</taxon>
        <taxon>Gammaproteobacteria</taxon>
        <taxon>Thiotrichales</taxon>
        <taxon>Thiotrichaceae</taxon>
        <taxon>Beggiatoa</taxon>
    </lineage>
</organism>
<accession>I3CF57</accession>
<evidence type="ECO:0008006" key="4">
    <source>
        <dbReference type="Google" id="ProtNLM"/>
    </source>
</evidence>
<gene>
    <name evidence="2" type="ORF">BegalDRAFT_1355</name>
</gene>
<dbReference type="STRING" id="395493.BegalDRAFT_1355"/>
<keyword evidence="3" id="KW-1185">Reference proteome</keyword>
<name>I3CF57_9GAMM</name>
<reference evidence="2 3" key="1">
    <citation type="submission" date="2011-11" db="EMBL/GenBank/DDBJ databases">
        <title>Improved High-Quality Draft sequence of Beggiatoa alba B18lD.</title>
        <authorList>
            <consortium name="US DOE Joint Genome Institute"/>
            <person name="Lucas S."/>
            <person name="Han J."/>
            <person name="Lapidus A."/>
            <person name="Cheng J.-F."/>
            <person name="Goodwin L."/>
            <person name="Pitluck S."/>
            <person name="Peters L."/>
            <person name="Mikhailova N."/>
            <person name="Held B."/>
            <person name="Detter J.C."/>
            <person name="Han C."/>
            <person name="Tapia R."/>
            <person name="Land M."/>
            <person name="Hauser L."/>
            <person name="Kyrpides N."/>
            <person name="Ivanova N."/>
            <person name="Pagani I."/>
            <person name="Samuel K."/>
            <person name="Teske A."/>
            <person name="Mueller J."/>
            <person name="Woyke T."/>
        </authorList>
    </citation>
    <scope>NUCLEOTIDE SEQUENCE [LARGE SCALE GENOMIC DNA]</scope>
    <source>
        <strain evidence="2 3">B18LD</strain>
    </source>
</reference>
<feature type="transmembrane region" description="Helical" evidence="1">
    <location>
        <begin position="6"/>
        <end position="29"/>
    </location>
</feature>